<keyword evidence="3" id="KW-1185">Reference proteome</keyword>
<comment type="caution">
    <text evidence="2">The sequence shown here is derived from an EMBL/GenBank/DDBJ whole genome shotgun (WGS) entry which is preliminary data.</text>
</comment>
<dbReference type="OrthoDB" id="9920646at2"/>
<keyword evidence="1" id="KW-0812">Transmembrane</keyword>
<evidence type="ECO:0000313" key="3">
    <source>
        <dbReference type="Proteomes" id="UP000003157"/>
    </source>
</evidence>
<dbReference type="Proteomes" id="UP000003157">
    <property type="component" value="Unassembled WGS sequence"/>
</dbReference>
<dbReference type="GeneID" id="78230773"/>
<dbReference type="RefSeq" id="WP_008788246.1">
    <property type="nucleotide sequence ID" value="NZ_AKCB01000002.1"/>
</dbReference>
<gene>
    <name evidence="2" type="ORF">HMPREF9488_01130</name>
</gene>
<dbReference type="AlphaFoldDB" id="E7G8P2"/>
<evidence type="ECO:0000313" key="2">
    <source>
        <dbReference type="EMBL" id="EFW05621.1"/>
    </source>
</evidence>
<accession>E7G8P2</accession>
<evidence type="ECO:0000256" key="1">
    <source>
        <dbReference type="SAM" id="Phobius"/>
    </source>
</evidence>
<feature type="transmembrane region" description="Helical" evidence="1">
    <location>
        <begin position="41"/>
        <end position="66"/>
    </location>
</feature>
<dbReference type="HOGENOM" id="CLU_2583722_0_0_9"/>
<keyword evidence="1" id="KW-0472">Membrane</keyword>
<sequence>MFNNTSQKIKLFAYIYFFGNLINQGYRDIYQFIQLECSSQFIVSTLLGLLNGLILYFVLSLIIYGFGKIVEYFEMLNDRY</sequence>
<name>E7G8P2_9FIRM</name>
<keyword evidence="1" id="KW-1133">Transmembrane helix</keyword>
<protein>
    <submittedName>
        <fullName evidence="2">Uncharacterized protein</fullName>
    </submittedName>
</protein>
<proteinExistence type="predicted"/>
<dbReference type="STRING" id="100884.GCA_000269565_02974"/>
<organism evidence="2 3">
    <name type="scientific">Coprobacillus cateniformis</name>
    <dbReference type="NCBI Taxonomy" id="100884"/>
    <lineage>
        <taxon>Bacteria</taxon>
        <taxon>Bacillati</taxon>
        <taxon>Bacillota</taxon>
        <taxon>Erysipelotrichia</taxon>
        <taxon>Erysipelotrichales</taxon>
        <taxon>Coprobacillaceae</taxon>
        <taxon>Coprobacillus</taxon>
    </lineage>
</organism>
<dbReference type="EMBL" id="ADKX01000020">
    <property type="protein sequence ID" value="EFW05621.1"/>
    <property type="molecule type" value="Genomic_DNA"/>
</dbReference>
<dbReference type="eggNOG" id="ENOG502ZE2W">
    <property type="taxonomic scope" value="Bacteria"/>
</dbReference>
<reference evidence="2 3" key="1">
    <citation type="submission" date="2010-12" db="EMBL/GenBank/DDBJ databases">
        <title>The Genome Sequence of Coprobacillus sp. strain 29_1.</title>
        <authorList>
            <consortium name="The Broad Institute Genome Sequencing Platform"/>
            <person name="Earl A."/>
            <person name="Ward D."/>
            <person name="Feldgarden M."/>
            <person name="Gevers D."/>
            <person name="Daigneault M."/>
            <person name="Sibley C.D."/>
            <person name="White A."/>
            <person name="Strauss J."/>
            <person name="Allen-Vercoe E."/>
            <person name="Young S.K."/>
            <person name="Zeng Q."/>
            <person name="Gargeya S."/>
            <person name="Fitzgerald M."/>
            <person name="Haas B."/>
            <person name="Abouelleil A."/>
            <person name="Alvarado L."/>
            <person name="Arachchi H.M."/>
            <person name="Berlin A."/>
            <person name="Brown A."/>
            <person name="Chapman S.B."/>
            <person name="Chen Z."/>
            <person name="Dunbar C."/>
            <person name="Freedman E."/>
            <person name="Gearin G."/>
            <person name="Gellesch M."/>
            <person name="Goldberg J."/>
            <person name="Griggs A."/>
            <person name="Gujja S."/>
            <person name="Heilman E."/>
            <person name="Heiman D."/>
            <person name="Howarth C."/>
            <person name="Larson L."/>
            <person name="Lui A."/>
            <person name="MacDonald P.J.P."/>
            <person name="Mehta T."/>
            <person name="Montmayeur A."/>
            <person name="Murphy C."/>
            <person name="Neiman D."/>
            <person name="Pearson M."/>
            <person name="Priest M."/>
            <person name="Roberts A."/>
            <person name="Saif S."/>
            <person name="Shea T."/>
            <person name="Shenoy N."/>
            <person name="Sisk P."/>
            <person name="Stolte C."/>
            <person name="Sykes S."/>
            <person name="White J."/>
            <person name="Yandava C."/>
            <person name="Nusbaum C."/>
            <person name="Birren B."/>
        </authorList>
    </citation>
    <scope>NUCLEOTIDE SEQUENCE [LARGE SCALE GENOMIC DNA]</scope>
    <source>
        <strain evidence="2 3">29_1</strain>
    </source>
</reference>